<keyword evidence="1" id="KW-0732">Signal</keyword>
<evidence type="ECO:0000256" key="1">
    <source>
        <dbReference type="SAM" id="SignalP"/>
    </source>
</evidence>
<comment type="caution">
    <text evidence="3">The sequence shown here is derived from an EMBL/GenBank/DDBJ whole genome shotgun (WGS) entry which is preliminary data.</text>
</comment>
<sequence length="184" mass="19593">MLRLALILVLLTLASVCHAQSAVHHCVSADGTPVFTDQPCGSMQAARIGAVQPSSSRTEHACPATREALRQRVAAAFVAHDANALAGLMLWQGYGDVEAVQEVARMHRLMQHPLLNVTDGADTSPPSAQPLSAMPPVPDADVDTTIDVMPDDDLEVHLGGVEARESGPVRFQVVTRAGCYWLLP</sequence>
<dbReference type="STRING" id="1543381.LF63_0112820"/>
<keyword evidence="5" id="KW-1185">Reference proteome</keyword>
<dbReference type="Proteomes" id="UP000029708">
    <property type="component" value="Unassembled WGS sequence"/>
</dbReference>
<accession>A0A099CVR7</accession>
<dbReference type="InterPro" id="IPR025392">
    <property type="entry name" value="DUF4124"/>
</dbReference>
<feature type="domain" description="DUF4124" evidence="2">
    <location>
        <begin position="10"/>
        <end position="58"/>
    </location>
</feature>
<evidence type="ECO:0000259" key="2">
    <source>
        <dbReference type="Pfam" id="PF13511"/>
    </source>
</evidence>
<reference evidence="4 6" key="2">
    <citation type="submission" date="2020-08" db="EMBL/GenBank/DDBJ databases">
        <title>Genomic Encyclopedia of Type Strains, Phase IV (KMG-IV): sequencing the most valuable type-strain genomes for metagenomic binning, comparative biology and taxonomic classification.</title>
        <authorList>
            <person name="Goeker M."/>
        </authorList>
    </citation>
    <scope>NUCLEOTIDE SEQUENCE [LARGE SCALE GENOMIC DNA]</scope>
    <source>
        <strain evidence="4 6">DSM 107085</strain>
    </source>
</reference>
<reference evidence="3 5" key="1">
    <citation type="submission" date="2014-09" db="EMBL/GenBank/DDBJ databases">
        <title>Xanthomonadaceae 3.5X direct submission.</title>
        <authorList>
            <person name="Fang T."/>
            <person name="Wang H."/>
        </authorList>
    </citation>
    <scope>NUCLEOTIDE SEQUENCE [LARGE SCALE GENOMIC DNA]</scope>
    <source>
        <strain evidence="3 5">3.5X</strain>
    </source>
</reference>
<dbReference type="Proteomes" id="UP000560000">
    <property type="component" value="Unassembled WGS sequence"/>
</dbReference>
<dbReference type="OrthoDB" id="5956287at2"/>
<dbReference type="AlphaFoldDB" id="A0A099CVR7"/>
<dbReference type="EMBL" id="JROI01000014">
    <property type="protein sequence ID" value="KGI77120.1"/>
    <property type="molecule type" value="Genomic_DNA"/>
</dbReference>
<evidence type="ECO:0000313" key="5">
    <source>
        <dbReference type="Proteomes" id="UP000029708"/>
    </source>
</evidence>
<feature type="signal peptide" evidence="1">
    <location>
        <begin position="1"/>
        <end position="19"/>
    </location>
</feature>
<dbReference type="Pfam" id="PF13511">
    <property type="entry name" value="DUF4124"/>
    <property type="match status" value="1"/>
</dbReference>
<name>A0A099CVR7_9GAMM</name>
<dbReference type="HOGENOM" id="CLU_1452906_0_0_6"/>
<proteinExistence type="predicted"/>
<dbReference type="RefSeq" id="WP_043102389.1">
    <property type="nucleotide sequence ID" value="NZ_JACHET010000001.1"/>
</dbReference>
<gene>
    <name evidence="4" type="ORF">HNQ86_002686</name>
    <name evidence="3" type="ORF">LF63_0112820</name>
</gene>
<organism evidence="3 5">
    <name type="scientific">Oleiagrimonas soli</name>
    <dbReference type="NCBI Taxonomy" id="1543381"/>
    <lineage>
        <taxon>Bacteria</taxon>
        <taxon>Pseudomonadati</taxon>
        <taxon>Pseudomonadota</taxon>
        <taxon>Gammaproteobacteria</taxon>
        <taxon>Lysobacterales</taxon>
        <taxon>Rhodanobacteraceae</taxon>
        <taxon>Oleiagrimonas</taxon>
    </lineage>
</organism>
<dbReference type="EMBL" id="JACHET010000001">
    <property type="protein sequence ID" value="MBB6185341.1"/>
    <property type="molecule type" value="Genomic_DNA"/>
</dbReference>
<protein>
    <recommendedName>
        <fullName evidence="2">DUF4124 domain-containing protein</fullName>
    </recommendedName>
</protein>
<feature type="chain" id="PRO_5033217072" description="DUF4124 domain-containing protein" evidence="1">
    <location>
        <begin position="20"/>
        <end position="184"/>
    </location>
</feature>
<evidence type="ECO:0000313" key="4">
    <source>
        <dbReference type="EMBL" id="MBB6185341.1"/>
    </source>
</evidence>
<evidence type="ECO:0000313" key="6">
    <source>
        <dbReference type="Proteomes" id="UP000560000"/>
    </source>
</evidence>
<evidence type="ECO:0000313" key="3">
    <source>
        <dbReference type="EMBL" id="KGI77120.1"/>
    </source>
</evidence>